<dbReference type="RefSeq" id="WP_146567830.1">
    <property type="nucleotide sequence ID" value="NZ_VOHL01000006.1"/>
</dbReference>
<dbReference type="PANTHER" id="PTHR33202:SF8">
    <property type="entry name" value="PEROXIDE-RESPONSIVE REPRESSOR PERR"/>
    <property type="match status" value="1"/>
</dbReference>
<keyword evidence="6" id="KW-0804">Transcription</keyword>
<proteinExistence type="inferred from homology"/>
<evidence type="ECO:0000256" key="7">
    <source>
        <dbReference type="PIRSR" id="PIRSR602481-1"/>
    </source>
</evidence>
<dbReference type="InterPro" id="IPR002481">
    <property type="entry name" value="FUR"/>
</dbReference>
<dbReference type="SUPFAM" id="SSF46785">
    <property type="entry name" value="Winged helix' DNA-binding domain"/>
    <property type="match status" value="1"/>
</dbReference>
<dbReference type="GO" id="GO:0000976">
    <property type="term" value="F:transcription cis-regulatory region binding"/>
    <property type="evidence" value="ECO:0007669"/>
    <property type="project" value="TreeGrafter"/>
</dbReference>
<dbReference type="CDD" id="cd07153">
    <property type="entry name" value="Fur_like"/>
    <property type="match status" value="1"/>
</dbReference>
<comment type="similarity">
    <text evidence="1">Belongs to the Fur family.</text>
</comment>
<sequence length="153" mass="17395">MEFNLSESEQALYQETLAEFKERQIRLTDTRKAIIAYMIESHDHPSAEMIYQDLLPAYPSMSLATVYNNLKVLVDEGFVSELKLPQDSTSYYDFLGHQHPHVICQVCGKIVDVMVAASLPDLKTAIETETGFHVTKTQTMIYGICPDCQEKKD</sequence>
<comment type="caution">
    <text evidence="8">The sequence shown here is derived from an EMBL/GenBank/DDBJ whole genome shotgun (WGS) entry which is preliminary data.</text>
</comment>
<keyword evidence="4" id="KW-0805">Transcription regulation</keyword>
<evidence type="ECO:0000313" key="9">
    <source>
        <dbReference type="Proteomes" id="UP000317430"/>
    </source>
</evidence>
<evidence type="ECO:0000256" key="2">
    <source>
        <dbReference type="ARBA" id="ARBA00022491"/>
    </source>
</evidence>
<organism evidence="8 9">
    <name type="scientific">Streptococcus cuniculipharyngis</name>
    <dbReference type="NCBI Taxonomy" id="1562651"/>
    <lineage>
        <taxon>Bacteria</taxon>
        <taxon>Bacillati</taxon>
        <taxon>Bacillota</taxon>
        <taxon>Bacilli</taxon>
        <taxon>Lactobacillales</taxon>
        <taxon>Streptococcaceae</taxon>
        <taxon>Streptococcus</taxon>
    </lineage>
</organism>
<evidence type="ECO:0000256" key="1">
    <source>
        <dbReference type="ARBA" id="ARBA00007957"/>
    </source>
</evidence>
<feature type="binding site" evidence="7">
    <location>
        <position position="145"/>
    </location>
    <ligand>
        <name>Zn(2+)</name>
        <dbReference type="ChEBI" id="CHEBI:29105"/>
    </ligand>
</feature>
<dbReference type="EMBL" id="VOHL01000006">
    <property type="protein sequence ID" value="TWS96910.1"/>
    <property type="molecule type" value="Genomic_DNA"/>
</dbReference>
<dbReference type="GO" id="GO:0003700">
    <property type="term" value="F:DNA-binding transcription factor activity"/>
    <property type="evidence" value="ECO:0007669"/>
    <property type="project" value="InterPro"/>
</dbReference>
<name>A0A5C5SC97_9STRE</name>
<feature type="binding site" evidence="7">
    <location>
        <position position="148"/>
    </location>
    <ligand>
        <name>Zn(2+)</name>
        <dbReference type="ChEBI" id="CHEBI:29105"/>
    </ligand>
</feature>
<feature type="binding site" evidence="7">
    <location>
        <position position="107"/>
    </location>
    <ligand>
        <name>Zn(2+)</name>
        <dbReference type="ChEBI" id="CHEBI:29105"/>
    </ligand>
</feature>
<evidence type="ECO:0000313" key="8">
    <source>
        <dbReference type="EMBL" id="TWS96910.1"/>
    </source>
</evidence>
<dbReference type="Proteomes" id="UP000317430">
    <property type="component" value="Unassembled WGS sequence"/>
</dbReference>
<reference evidence="8 9" key="1">
    <citation type="submission" date="2019-08" db="EMBL/GenBank/DDBJ databases">
        <authorList>
            <person name="Lei W."/>
        </authorList>
    </citation>
    <scope>NUCLEOTIDE SEQUENCE [LARGE SCALE GENOMIC DNA]</scope>
    <source>
        <strain evidence="8 9">CCUG 66496</strain>
    </source>
</reference>
<dbReference type="InterPro" id="IPR043135">
    <property type="entry name" value="Fur_C"/>
</dbReference>
<keyword evidence="2" id="KW-0678">Repressor</keyword>
<dbReference type="InterPro" id="IPR036390">
    <property type="entry name" value="WH_DNA-bd_sf"/>
</dbReference>
<evidence type="ECO:0000256" key="3">
    <source>
        <dbReference type="ARBA" id="ARBA00022833"/>
    </source>
</evidence>
<dbReference type="GO" id="GO:1900376">
    <property type="term" value="P:regulation of secondary metabolite biosynthetic process"/>
    <property type="evidence" value="ECO:0007669"/>
    <property type="project" value="TreeGrafter"/>
</dbReference>
<dbReference type="Gene3D" id="3.30.1490.190">
    <property type="match status" value="1"/>
</dbReference>
<feature type="binding site" evidence="7">
    <location>
        <position position="104"/>
    </location>
    <ligand>
        <name>Zn(2+)</name>
        <dbReference type="ChEBI" id="CHEBI:29105"/>
    </ligand>
</feature>
<keyword evidence="3 7" id="KW-0862">Zinc</keyword>
<accession>A0A5C5SC97</accession>
<gene>
    <name evidence="8" type="ORF">FRX57_06465</name>
</gene>
<protein>
    <submittedName>
        <fullName evidence="8">Transcriptional repressor</fullName>
    </submittedName>
</protein>
<evidence type="ECO:0000256" key="6">
    <source>
        <dbReference type="ARBA" id="ARBA00023163"/>
    </source>
</evidence>
<dbReference type="Pfam" id="PF01475">
    <property type="entry name" value="FUR"/>
    <property type="match status" value="1"/>
</dbReference>
<dbReference type="Gene3D" id="1.10.10.10">
    <property type="entry name" value="Winged helix-like DNA-binding domain superfamily/Winged helix DNA-binding domain"/>
    <property type="match status" value="1"/>
</dbReference>
<evidence type="ECO:0000256" key="5">
    <source>
        <dbReference type="ARBA" id="ARBA00023125"/>
    </source>
</evidence>
<dbReference type="GO" id="GO:0045892">
    <property type="term" value="P:negative regulation of DNA-templated transcription"/>
    <property type="evidence" value="ECO:0007669"/>
    <property type="project" value="TreeGrafter"/>
</dbReference>
<comment type="cofactor">
    <cofactor evidence="7">
        <name>Zn(2+)</name>
        <dbReference type="ChEBI" id="CHEBI:29105"/>
    </cofactor>
    <text evidence="7">Binds 1 zinc ion per subunit.</text>
</comment>
<dbReference type="InterPro" id="IPR036388">
    <property type="entry name" value="WH-like_DNA-bd_sf"/>
</dbReference>
<keyword evidence="9" id="KW-1185">Reference proteome</keyword>
<dbReference type="AlphaFoldDB" id="A0A5C5SC97"/>
<keyword evidence="7" id="KW-0479">Metal-binding</keyword>
<dbReference type="GO" id="GO:0008270">
    <property type="term" value="F:zinc ion binding"/>
    <property type="evidence" value="ECO:0007669"/>
    <property type="project" value="TreeGrafter"/>
</dbReference>
<keyword evidence="5" id="KW-0238">DNA-binding</keyword>
<evidence type="ECO:0000256" key="4">
    <source>
        <dbReference type="ARBA" id="ARBA00023015"/>
    </source>
</evidence>
<dbReference type="OrthoDB" id="8659436at2"/>
<dbReference type="PANTHER" id="PTHR33202">
    <property type="entry name" value="ZINC UPTAKE REGULATION PROTEIN"/>
    <property type="match status" value="1"/>
</dbReference>